<evidence type="ECO:0000256" key="4">
    <source>
        <dbReference type="ARBA" id="ARBA00023163"/>
    </source>
</evidence>
<comment type="similarity">
    <text evidence="1">Belongs to the LysR transcriptional regulatory family.</text>
</comment>
<dbReference type="Gene3D" id="3.40.190.290">
    <property type="match status" value="1"/>
</dbReference>
<dbReference type="Pfam" id="PF00126">
    <property type="entry name" value="HTH_1"/>
    <property type="match status" value="1"/>
</dbReference>
<accession>A0ABX2ISE3</accession>
<evidence type="ECO:0000259" key="5">
    <source>
        <dbReference type="PROSITE" id="PS50931"/>
    </source>
</evidence>
<keyword evidence="3" id="KW-0238">DNA-binding</keyword>
<comment type="caution">
    <text evidence="6">The sequence shown here is derived from an EMBL/GenBank/DDBJ whole genome shotgun (WGS) entry which is preliminary data.</text>
</comment>
<dbReference type="Pfam" id="PF03466">
    <property type="entry name" value="LysR_substrate"/>
    <property type="match status" value="1"/>
</dbReference>
<dbReference type="Gene3D" id="1.10.10.10">
    <property type="entry name" value="Winged helix-like DNA-binding domain superfamily/Winged helix DNA-binding domain"/>
    <property type="match status" value="1"/>
</dbReference>
<proteinExistence type="inferred from homology"/>
<feature type="domain" description="HTH lysR-type" evidence="5">
    <location>
        <begin position="1"/>
        <end position="58"/>
    </location>
</feature>
<dbReference type="CDD" id="cd05466">
    <property type="entry name" value="PBP2_LTTR_substrate"/>
    <property type="match status" value="1"/>
</dbReference>
<reference evidence="6 7" key="1">
    <citation type="submission" date="2020-06" db="EMBL/GenBank/DDBJ databases">
        <title>Sulfitobacter algicola sp. nov., isolated from green algae.</title>
        <authorList>
            <person name="Wang C."/>
        </authorList>
    </citation>
    <scope>NUCLEOTIDE SEQUENCE [LARGE SCALE GENOMIC DNA]</scope>
    <source>
        <strain evidence="6 7">1151</strain>
    </source>
</reference>
<evidence type="ECO:0000256" key="1">
    <source>
        <dbReference type="ARBA" id="ARBA00009437"/>
    </source>
</evidence>
<dbReference type="PANTHER" id="PTHR30126:SF2">
    <property type="entry name" value="HTH-TYPE TRANSCRIPTIONAL REGULATOR YJIE"/>
    <property type="match status" value="1"/>
</dbReference>
<evidence type="ECO:0000313" key="6">
    <source>
        <dbReference type="EMBL" id="NSX53707.1"/>
    </source>
</evidence>
<gene>
    <name evidence="6" type="ORF">HRQ87_02730</name>
</gene>
<dbReference type="RefSeq" id="WP_174134946.1">
    <property type="nucleotide sequence ID" value="NZ_JABUFE010000001.1"/>
</dbReference>
<dbReference type="PROSITE" id="PS50931">
    <property type="entry name" value="HTH_LYSR"/>
    <property type="match status" value="1"/>
</dbReference>
<evidence type="ECO:0000256" key="3">
    <source>
        <dbReference type="ARBA" id="ARBA00023125"/>
    </source>
</evidence>
<organism evidence="6 7">
    <name type="scientific">Parasulfitobacter algicola</name>
    <dbReference type="NCBI Taxonomy" id="2614809"/>
    <lineage>
        <taxon>Bacteria</taxon>
        <taxon>Pseudomonadati</taxon>
        <taxon>Pseudomonadota</taxon>
        <taxon>Alphaproteobacteria</taxon>
        <taxon>Rhodobacterales</taxon>
        <taxon>Roseobacteraceae</taxon>
        <taxon>Parasulfitobacter</taxon>
    </lineage>
</organism>
<dbReference type="InterPro" id="IPR000847">
    <property type="entry name" value="LysR_HTH_N"/>
</dbReference>
<dbReference type="InterPro" id="IPR036388">
    <property type="entry name" value="WH-like_DNA-bd_sf"/>
</dbReference>
<name>A0ABX2ISE3_9RHOB</name>
<dbReference type="PANTHER" id="PTHR30126">
    <property type="entry name" value="HTH-TYPE TRANSCRIPTIONAL REGULATOR"/>
    <property type="match status" value="1"/>
</dbReference>
<dbReference type="SUPFAM" id="SSF53850">
    <property type="entry name" value="Periplasmic binding protein-like II"/>
    <property type="match status" value="1"/>
</dbReference>
<sequence>MRLEWLEDILAVVETGSFSEAAERRFLTQSAFSRRIRMIEESIGIELFDRTRKPVQLNAATAEQEPRIRELSDALRSLVHDLRQQEKNAANHIIVVSQHALATTHTPQILKHLVTQDNLTIRLRSANWDDCFAQLITREAQIAVTYRAPADELPGRDGVFDIIDMGQEQLIAVATFEHATNELPVVAYPRDVYLGQLCERAIFPGFRISRRVETALTTAALELARNGIGIAWVPATLARSALRDGSLKQLTDLPSLSMQVIAARLSGKHNKAEIRAWDHLPKITF</sequence>
<keyword evidence="7" id="KW-1185">Reference proteome</keyword>
<protein>
    <submittedName>
        <fullName evidence="6">LysR family transcriptional regulator</fullName>
    </submittedName>
</protein>
<evidence type="ECO:0000313" key="7">
    <source>
        <dbReference type="Proteomes" id="UP000777935"/>
    </source>
</evidence>
<dbReference type="InterPro" id="IPR005119">
    <property type="entry name" value="LysR_subst-bd"/>
</dbReference>
<dbReference type="InterPro" id="IPR036390">
    <property type="entry name" value="WH_DNA-bd_sf"/>
</dbReference>
<evidence type="ECO:0000256" key="2">
    <source>
        <dbReference type="ARBA" id="ARBA00023015"/>
    </source>
</evidence>
<keyword evidence="2" id="KW-0805">Transcription regulation</keyword>
<dbReference type="EMBL" id="JABUFE010000001">
    <property type="protein sequence ID" value="NSX53707.1"/>
    <property type="molecule type" value="Genomic_DNA"/>
</dbReference>
<keyword evidence="4" id="KW-0804">Transcription</keyword>
<dbReference type="SUPFAM" id="SSF46785">
    <property type="entry name" value="Winged helix' DNA-binding domain"/>
    <property type="match status" value="1"/>
</dbReference>
<dbReference type="PRINTS" id="PR00039">
    <property type="entry name" value="HTHLYSR"/>
</dbReference>
<dbReference type="Proteomes" id="UP000777935">
    <property type="component" value="Unassembled WGS sequence"/>
</dbReference>